<feature type="domain" description="DUF222" evidence="2">
    <location>
        <begin position="13"/>
        <end position="278"/>
    </location>
</feature>
<name>A0A660C4C3_9PSEU</name>
<evidence type="ECO:0000313" key="4">
    <source>
        <dbReference type="Proteomes" id="UP000317303"/>
    </source>
</evidence>
<dbReference type="Pfam" id="PF02720">
    <property type="entry name" value="DUF222"/>
    <property type="match status" value="1"/>
</dbReference>
<proteinExistence type="predicted"/>
<evidence type="ECO:0000313" key="3">
    <source>
        <dbReference type="EMBL" id="TWH18196.1"/>
    </source>
</evidence>
<dbReference type="EMBL" id="VLJV01000001">
    <property type="protein sequence ID" value="TWH18196.1"/>
    <property type="molecule type" value="Genomic_DNA"/>
</dbReference>
<gene>
    <name evidence="3" type="ORF">JD82_00010</name>
</gene>
<sequence length="374" mass="41478">MTFLASLVSDELEWRGLAEELAPSLRVSPVEVEKRIRNAVDLSRRMPRVLEAMREGQVELYGARRILAVTSPLSDEHARQVDALLSDKLASAPATSWQPRNLAQHAARLVEKVDPGGQAERARMARAGRRVELDHGPNAQSRLTAELPSEVASACYARVDAMARRLRRDGEQRTLDQLRADITADLLLGNDPGVRVPEAAATVYLHMPIDAALSISDSGCELDGYGPIPAAVAREIMTNTDSVWRKVLCDPATGQPLDLGRSRRRPNAAIRELVRVRDRECVVPWCRRPARHCDLDHQREWAADNGPTSAANTAPRCRRHHRMKNAPGWITRHDPRHGTSAITTPHGSTYTGRRRPVLTPKPSDTSEPDEPPPF</sequence>
<evidence type="ECO:0000259" key="2">
    <source>
        <dbReference type="Pfam" id="PF02720"/>
    </source>
</evidence>
<comment type="caution">
    <text evidence="3">The sequence shown here is derived from an EMBL/GenBank/DDBJ whole genome shotgun (WGS) entry which is preliminary data.</text>
</comment>
<dbReference type="InterPro" id="IPR003870">
    <property type="entry name" value="DUF222"/>
</dbReference>
<dbReference type="Proteomes" id="UP000317303">
    <property type="component" value="Unassembled WGS sequence"/>
</dbReference>
<feature type="compositionally biased region" description="Polar residues" evidence="1">
    <location>
        <begin position="340"/>
        <end position="351"/>
    </location>
</feature>
<accession>A0A660C4C3</accession>
<protein>
    <submittedName>
        <fullName evidence="3">Uncharacterized protein DUF222</fullName>
    </submittedName>
</protein>
<dbReference type="CDD" id="cd00085">
    <property type="entry name" value="HNHc"/>
    <property type="match status" value="1"/>
</dbReference>
<dbReference type="InterPro" id="IPR003615">
    <property type="entry name" value="HNH_nuc"/>
</dbReference>
<reference evidence="3 4" key="1">
    <citation type="submission" date="2019-07" db="EMBL/GenBank/DDBJ databases">
        <title>R&amp;d 2014.</title>
        <authorList>
            <person name="Klenk H.-P."/>
        </authorList>
    </citation>
    <scope>NUCLEOTIDE SEQUENCE [LARGE SCALE GENOMIC DNA]</scope>
    <source>
        <strain evidence="3 4">DSM 43194</strain>
    </source>
</reference>
<feature type="region of interest" description="Disordered" evidence="1">
    <location>
        <begin position="326"/>
        <end position="374"/>
    </location>
</feature>
<evidence type="ECO:0000256" key="1">
    <source>
        <dbReference type="SAM" id="MobiDB-lite"/>
    </source>
</evidence>
<keyword evidence="4" id="KW-1185">Reference proteome</keyword>
<dbReference type="AlphaFoldDB" id="A0A660C4C3"/>
<organism evidence="3 4">
    <name type="scientific">Prauserella rugosa</name>
    <dbReference type="NCBI Taxonomy" id="43354"/>
    <lineage>
        <taxon>Bacteria</taxon>
        <taxon>Bacillati</taxon>
        <taxon>Actinomycetota</taxon>
        <taxon>Actinomycetes</taxon>
        <taxon>Pseudonocardiales</taxon>
        <taxon>Pseudonocardiaceae</taxon>
        <taxon>Prauserella</taxon>
    </lineage>
</organism>